<reference evidence="2" key="2">
    <citation type="submission" date="2025-08" db="UniProtKB">
        <authorList>
            <consortium name="RefSeq"/>
        </authorList>
    </citation>
    <scope>IDENTIFICATION</scope>
    <source>
        <tissue evidence="2">Leaf</tissue>
    </source>
</reference>
<evidence type="ECO:0000313" key="2">
    <source>
        <dbReference type="RefSeq" id="XP_075085274.1"/>
    </source>
</evidence>
<sequence length="173" mass="19190">MTLTKTYVEKFDRSANFGMWQLKMEAILIQDDLDLALQGKEKSDKMTDEKFAIIDKRAKAVAGGVVQLGNNVTCNVIGKDTIRFRMHDDLVRTLADVRYIPELKKNLISLGTLESLGCKFTSEGGVLKVFQDALVIMKTHRSGSLYTLLGSIVIGLTAVLVLDNLSDFDGIKF</sequence>
<protein>
    <submittedName>
        <fullName evidence="2">Uncharacterized protein LOC107809328</fullName>
    </submittedName>
</protein>
<reference evidence="1" key="1">
    <citation type="journal article" date="2014" name="Nat. Commun.">
        <title>The tobacco genome sequence and its comparison with those of tomato and potato.</title>
        <authorList>
            <person name="Sierro N."/>
            <person name="Battey J.N."/>
            <person name="Ouadi S."/>
            <person name="Bakaher N."/>
            <person name="Bovet L."/>
            <person name="Willig A."/>
            <person name="Goepfert S."/>
            <person name="Peitsch M.C."/>
            <person name="Ivanov N.V."/>
        </authorList>
    </citation>
    <scope>NUCLEOTIDE SEQUENCE [LARGE SCALE GENOMIC DNA]</scope>
</reference>
<organism evidence="1 2">
    <name type="scientific">Nicotiana tabacum</name>
    <name type="common">Common tobacco</name>
    <dbReference type="NCBI Taxonomy" id="4097"/>
    <lineage>
        <taxon>Eukaryota</taxon>
        <taxon>Viridiplantae</taxon>
        <taxon>Streptophyta</taxon>
        <taxon>Embryophyta</taxon>
        <taxon>Tracheophyta</taxon>
        <taxon>Spermatophyta</taxon>
        <taxon>Magnoliopsida</taxon>
        <taxon>eudicotyledons</taxon>
        <taxon>Gunneridae</taxon>
        <taxon>Pentapetalae</taxon>
        <taxon>asterids</taxon>
        <taxon>lamiids</taxon>
        <taxon>Solanales</taxon>
        <taxon>Solanaceae</taxon>
        <taxon>Nicotianoideae</taxon>
        <taxon>Nicotianeae</taxon>
        <taxon>Nicotiana</taxon>
    </lineage>
</organism>
<keyword evidence="1" id="KW-1185">Reference proteome</keyword>
<accession>A0AC58SJY4</accession>
<gene>
    <name evidence="2" type="primary">LOC107809328</name>
</gene>
<dbReference type="RefSeq" id="XP_075085274.1">
    <property type="nucleotide sequence ID" value="XM_075229173.1"/>
</dbReference>
<evidence type="ECO:0000313" key="1">
    <source>
        <dbReference type="Proteomes" id="UP000790787"/>
    </source>
</evidence>
<name>A0AC58SJY4_TOBAC</name>
<dbReference type="Proteomes" id="UP000790787">
    <property type="component" value="Chromosome 2"/>
</dbReference>
<proteinExistence type="predicted"/>